<evidence type="ECO:0000313" key="1">
    <source>
        <dbReference type="EMBL" id="UWZ39939.1"/>
    </source>
</evidence>
<proteinExistence type="predicted"/>
<name>A0ABY5ZCZ3_9ACTN</name>
<protein>
    <submittedName>
        <fullName evidence="1">Uncharacterized protein</fullName>
    </submittedName>
</protein>
<dbReference type="EMBL" id="CP073721">
    <property type="protein sequence ID" value="UWZ39939.1"/>
    <property type="molecule type" value="Genomic_DNA"/>
</dbReference>
<gene>
    <name evidence="1" type="ORF">Drose_18060</name>
</gene>
<keyword evidence="2" id="KW-1185">Reference proteome</keyword>
<sequence length="76" mass="8122">MRGEGEGDRVAALVVHAGLAEASAMVTAALEEVAAATATDRFQRLVRICRRFDQVDIYRVAAAALTRLADAGPPRR</sequence>
<dbReference type="Proteomes" id="UP001058271">
    <property type="component" value="Chromosome"/>
</dbReference>
<accession>A0ABY5ZCZ3</accession>
<organism evidence="1 2">
    <name type="scientific">Dactylosporangium roseum</name>
    <dbReference type="NCBI Taxonomy" id="47989"/>
    <lineage>
        <taxon>Bacteria</taxon>
        <taxon>Bacillati</taxon>
        <taxon>Actinomycetota</taxon>
        <taxon>Actinomycetes</taxon>
        <taxon>Micromonosporales</taxon>
        <taxon>Micromonosporaceae</taxon>
        <taxon>Dactylosporangium</taxon>
    </lineage>
</organism>
<reference evidence="1" key="1">
    <citation type="submission" date="2021-04" db="EMBL/GenBank/DDBJ databases">
        <title>Biosynthetic gene clusters of Dactylosporangioum roseum.</title>
        <authorList>
            <person name="Hartkoorn R.C."/>
            <person name="Beaudoing E."/>
            <person name="Hot D."/>
            <person name="Moureu S."/>
        </authorList>
    </citation>
    <scope>NUCLEOTIDE SEQUENCE</scope>
    <source>
        <strain evidence="1">NRRL B-16295</strain>
    </source>
</reference>
<dbReference type="RefSeq" id="WP_260729376.1">
    <property type="nucleotide sequence ID" value="NZ_BAAABS010000090.1"/>
</dbReference>
<evidence type="ECO:0000313" key="2">
    <source>
        <dbReference type="Proteomes" id="UP001058271"/>
    </source>
</evidence>